<dbReference type="PANTHER" id="PTHR11005">
    <property type="entry name" value="LYSOSOMAL ACID LIPASE-RELATED"/>
    <property type="match status" value="1"/>
</dbReference>
<protein>
    <submittedName>
        <fullName evidence="11">Gastric triacylglycerol lipase-like</fullName>
    </submittedName>
</protein>
<dbReference type="RefSeq" id="XP_022112190.1">
    <property type="nucleotide sequence ID" value="XM_022256498.1"/>
</dbReference>
<keyword evidence="5" id="KW-0443">Lipid metabolism</keyword>
<organism evidence="10 11">
    <name type="scientific">Acanthaster planci</name>
    <name type="common">Crown-of-thorns starfish</name>
    <dbReference type="NCBI Taxonomy" id="133434"/>
    <lineage>
        <taxon>Eukaryota</taxon>
        <taxon>Metazoa</taxon>
        <taxon>Echinodermata</taxon>
        <taxon>Eleutherozoa</taxon>
        <taxon>Asterozoa</taxon>
        <taxon>Asteroidea</taxon>
        <taxon>Valvatacea</taxon>
        <taxon>Valvatida</taxon>
        <taxon>Acanthasteridae</taxon>
        <taxon>Acanthaster</taxon>
    </lineage>
</organism>
<gene>
    <name evidence="11" type="primary">LOC110991227</name>
</gene>
<feature type="active site" description="Charge relay system" evidence="7">
    <location>
        <position position="396"/>
    </location>
</feature>
<dbReference type="AlphaFoldDB" id="A0A8B8A5J5"/>
<keyword evidence="3" id="KW-0378">Hydrolase</keyword>
<evidence type="ECO:0000256" key="2">
    <source>
        <dbReference type="ARBA" id="ARBA00022729"/>
    </source>
</evidence>
<dbReference type="GO" id="GO:0016042">
    <property type="term" value="P:lipid catabolic process"/>
    <property type="evidence" value="ECO:0007669"/>
    <property type="project" value="UniProtKB-KW"/>
</dbReference>
<evidence type="ECO:0000313" key="11">
    <source>
        <dbReference type="RefSeq" id="XP_022112190.1"/>
    </source>
</evidence>
<evidence type="ECO:0000256" key="1">
    <source>
        <dbReference type="ARBA" id="ARBA00010701"/>
    </source>
</evidence>
<evidence type="ECO:0000256" key="4">
    <source>
        <dbReference type="ARBA" id="ARBA00022963"/>
    </source>
</evidence>
<keyword evidence="4" id="KW-0442">Lipid degradation</keyword>
<dbReference type="OMA" id="AYDWGIL"/>
<dbReference type="KEGG" id="aplc:110991227"/>
<dbReference type="InterPro" id="IPR006693">
    <property type="entry name" value="AB_hydrolase_lipase"/>
</dbReference>
<dbReference type="PIRSF" id="PIRSF000862">
    <property type="entry name" value="Steryl_ester_lip"/>
    <property type="match status" value="1"/>
</dbReference>
<evidence type="ECO:0000313" key="10">
    <source>
        <dbReference type="Proteomes" id="UP000694845"/>
    </source>
</evidence>
<keyword evidence="6" id="KW-0325">Glycoprotein</keyword>
<keyword evidence="2 8" id="KW-0732">Signal</keyword>
<feature type="active site" description="Nucleophile" evidence="7">
    <location>
        <position position="195"/>
    </location>
</feature>
<evidence type="ECO:0000256" key="6">
    <source>
        <dbReference type="ARBA" id="ARBA00023180"/>
    </source>
</evidence>
<proteinExistence type="inferred from homology"/>
<dbReference type="OrthoDB" id="9974421at2759"/>
<dbReference type="SUPFAM" id="SSF53474">
    <property type="entry name" value="alpha/beta-Hydrolases"/>
    <property type="match status" value="1"/>
</dbReference>
<evidence type="ECO:0000256" key="5">
    <source>
        <dbReference type="ARBA" id="ARBA00023098"/>
    </source>
</evidence>
<keyword evidence="10" id="KW-1185">Reference proteome</keyword>
<sequence>MSQVSVLGIFFLLALVCSGDAWMDWFWNWNSSEGVDPDVKRNASELITSKGYPCEEHYVTTADGFILGLQRIPHGRNETADPLPLTNQTANATNQETKKRPVVFLQHGLLCSSTNWLTNLANESFAYILADAGFDVWLGNVRGNVYSKRHTHLSPDSDEFWDWSWDQMAEFDLPAMVDLALEVSGQDQLYYVGHSQGSLMAFAELSRNKELEKKIKMFFALGPVTTVGHMTSPLRYLSTFVPEIEFLLHILGVRDFMPSSKITQWLAADICSSSTDIWCENIVFVLCGFDRANLNESRMPVYFAHSPSGTSVQNMIHFAQMVSSGEFQMYDYGTKGKNMAQYNQTTPPLYYPENINVPVVLYWGGNDWLADPKDVQLLIPRLRSLWQNVYIPQYDHLDFIWGTDARHWVYEPIIRTIQREESPEILEEDNDESSSSVSEVILEYYKKIEEMQNANENATDAI</sequence>
<name>A0A8B8A5J5_ACAPL</name>
<evidence type="ECO:0000256" key="8">
    <source>
        <dbReference type="SAM" id="SignalP"/>
    </source>
</evidence>
<dbReference type="FunFam" id="3.40.50.1820:FF:000021">
    <property type="entry name" value="Lipase"/>
    <property type="match status" value="1"/>
</dbReference>
<dbReference type="GeneID" id="110991227"/>
<dbReference type="InterPro" id="IPR029058">
    <property type="entry name" value="AB_hydrolase_fold"/>
</dbReference>
<feature type="signal peptide" evidence="8">
    <location>
        <begin position="1"/>
        <end position="21"/>
    </location>
</feature>
<evidence type="ECO:0000256" key="7">
    <source>
        <dbReference type="PIRSR" id="PIRSR000862-1"/>
    </source>
</evidence>
<feature type="active site" description="Charge relay system" evidence="7">
    <location>
        <position position="367"/>
    </location>
</feature>
<comment type="similarity">
    <text evidence="1">Belongs to the AB hydrolase superfamily. Lipase family.</text>
</comment>
<feature type="domain" description="Partial AB-hydrolase lipase" evidence="9">
    <location>
        <begin position="44"/>
        <end position="120"/>
    </location>
</feature>
<dbReference type="Proteomes" id="UP000694845">
    <property type="component" value="Unplaced"/>
</dbReference>
<evidence type="ECO:0000259" key="9">
    <source>
        <dbReference type="Pfam" id="PF04083"/>
    </source>
</evidence>
<evidence type="ECO:0000256" key="3">
    <source>
        <dbReference type="ARBA" id="ARBA00022801"/>
    </source>
</evidence>
<dbReference type="Pfam" id="PF04083">
    <property type="entry name" value="Abhydro_lipase"/>
    <property type="match status" value="1"/>
</dbReference>
<feature type="chain" id="PRO_5034274507" evidence="8">
    <location>
        <begin position="22"/>
        <end position="462"/>
    </location>
</feature>
<dbReference type="Gene3D" id="3.40.50.1820">
    <property type="entry name" value="alpha/beta hydrolase"/>
    <property type="match status" value="1"/>
</dbReference>
<reference evidence="11" key="1">
    <citation type="submission" date="2025-08" db="UniProtKB">
        <authorList>
            <consortium name="RefSeq"/>
        </authorList>
    </citation>
    <scope>IDENTIFICATION</scope>
</reference>
<accession>A0A8B8A5J5</accession>
<dbReference type="InterPro" id="IPR025483">
    <property type="entry name" value="Lipase_euk"/>
</dbReference>
<dbReference type="GO" id="GO:0016788">
    <property type="term" value="F:hydrolase activity, acting on ester bonds"/>
    <property type="evidence" value="ECO:0007669"/>
    <property type="project" value="InterPro"/>
</dbReference>